<evidence type="ECO:0000313" key="2">
    <source>
        <dbReference type="Proteomes" id="UP000034952"/>
    </source>
</evidence>
<sequence length="269" mass="31230">MENKIQNYVDWKRISRAVDHSTDKKFSVEKINDVILKLQLMYDIVGSYSQTRSMLSSIGEILLNDNVPNIYVPVCPDYSHINQLYTMEYVSNGVSLVAQKHIDFLLEIRSIIPSLNVIFLIADQECYDSVLCNKMGISTNEFRSRIIESNKELYSSILQFGWKAEEMSKIVPDILSKEQEYSLWIGSTPEFSRQIDYDTYKRDVLYKKINPLLSWEDKRKRTVHTAAQYYCLGKFTKDMGALICNHTTTNLAWYLKTGVALIENPIIIY</sequence>
<gene>
    <name evidence="1" type="ORF">UR64_C0011G0016</name>
</gene>
<dbReference type="EMBL" id="LBPY01000011">
    <property type="protein sequence ID" value="KKP66194.1"/>
    <property type="molecule type" value="Genomic_DNA"/>
</dbReference>
<accession>A0A0G0BA32</accession>
<evidence type="ECO:0000313" key="1">
    <source>
        <dbReference type="EMBL" id="KKP66194.1"/>
    </source>
</evidence>
<comment type="caution">
    <text evidence="1">The sequence shown here is derived from an EMBL/GenBank/DDBJ whole genome shotgun (WGS) entry which is preliminary data.</text>
</comment>
<name>A0A0G0BA32_9BACT</name>
<reference evidence="1 2" key="1">
    <citation type="journal article" date="2015" name="Nature">
        <title>rRNA introns, odd ribosomes, and small enigmatic genomes across a large radiation of phyla.</title>
        <authorList>
            <person name="Brown C.T."/>
            <person name="Hug L.A."/>
            <person name="Thomas B.C."/>
            <person name="Sharon I."/>
            <person name="Castelle C.J."/>
            <person name="Singh A."/>
            <person name="Wilkins M.J."/>
            <person name="Williams K.H."/>
            <person name="Banfield J.F."/>
        </authorList>
    </citation>
    <scope>NUCLEOTIDE SEQUENCE [LARGE SCALE GENOMIC DNA]</scope>
</reference>
<protein>
    <submittedName>
        <fullName evidence="1">Uncharacterized protein</fullName>
    </submittedName>
</protein>
<dbReference type="Proteomes" id="UP000034952">
    <property type="component" value="Unassembled WGS sequence"/>
</dbReference>
<organism evidence="1 2">
    <name type="scientific">Candidatus Nomurabacteria bacterium GW2011_GWE1_35_16</name>
    <dbReference type="NCBI Taxonomy" id="1618761"/>
    <lineage>
        <taxon>Bacteria</taxon>
        <taxon>Candidatus Nomuraibacteriota</taxon>
    </lineage>
</organism>
<dbReference type="AlphaFoldDB" id="A0A0G0BA32"/>
<proteinExistence type="predicted"/>